<dbReference type="Gene3D" id="1.10.3210.10">
    <property type="entry name" value="Hypothetical protein af1432"/>
    <property type="match status" value="1"/>
</dbReference>
<dbReference type="Proteomes" id="UP000467132">
    <property type="component" value="Unassembled WGS sequence"/>
</dbReference>
<sequence>MENKLQEEFLKLFNKIENEDTTDLLEYLRLTDYFTAPSSSKFHGAKESGNLEHSINVTKFALDLNKKMKLELSEESIVIVGLFHDLGKCEYYNEPNYIKNILKNGKQSTTKPYITNEVRRGVPHEIASIHMIEGLVELSQDEMFAILHHNGMYGDLKYQLQGNERKLQQLIHFADMWASRFLETEDEQDGK</sequence>
<dbReference type="SUPFAM" id="SSF109604">
    <property type="entry name" value="HD-domain/PDEase-like"/>
    <property type="match status" value="1"/>
</dbReference>
<reference evidence="2 3" key="1">
    <citation type="submission" date="2018-08" db="EMBL/GenBank/DDBJ databases">
        <title>Murine metabolic-syndrome-specific gut microbial biobank.</title>
        <authorList>
            <person name="Liu C."/>
        </authorList>
    </citation>
    <scope>NUCLEOTIDE SEQUENCE [LARGE SCALE GENOMIC DNA]</scope>
    <source>
        <strain evidence="2 3">583</strain>
    </source>
</reference>
<comment type="caution">
    <text evidence="2">The sequence shown here is derived from an EMBL/GenBank/DDBJ whole genome shotgun (WGS) entry which is preliminary data.</text>
</comment>
<evidence type="ECO:0000259" key="1">
    <source>
        <dbReference type="Pfam" id="PF01966"/>
    </source>
</evidence>
<evidence type="ECO:0000313" key="3">
    <source>
        <dbReference type="Proteomes" id="UP000467132"/>
    </source>
</evidence>
<dbReference type="InterPro" id="IPR006674">
    <property type="entry name" value="HD_domain"/>
</dbReference>
<evidence type="ECO:0000313" key="2">
    <source>
        <dbReference type="EMBL" id="NBI08091.1"/>
    </source>
</evidence>
<protein>
    <submittedName>
        <fullName evidence="2">HD domain-containing protein</fullName>
    </submittedName>
</protein>
<dbReference type="EMBL" id="QXXA01000019">
    <property type="protein sequence ID" value="NBI08091.1"/>
    <property type="molecule type" value="Genomic_DNA"/>
</dbReference>
<organism evidence="2 3">
    <name type="scientific">Senegalia massiliensis</name>
    <dbReference type="NCBI Taxonomy" id="1720316"/>
    <lineage>
        <taxon>Bacteria</taxon>
        <taxon>Bacillati</taxon>
        <taxon>Bacillota</taxon>
        <taxon>Clostridia</taxon>
        <taxon>Eubacteriales</taxon>
        <taxon>Clostridiaceae</taxon>
        <taxon>Senegalia</taxon>
    </lineage>
</organism>
<dbReference type="Pfam" id="PF01966">
    <property type="entry name" value="HD"/>
    <property type="match status" value="1"/>
</dbReference>
<feature type="domain" description="HD" evidence="1">
    <location>
        <begin position="51"/>
        <end position="152"/>
    </location>
</feature>
<gene>
    <name evidence="2" type="ORF">D3Z33_14625</name>
</gene>
<name>A0A845R0I6_9CLOT</name>
<dbReference type="OrthoDB" id="357543at2"/>
<dbReference type="RefSeq" id="WP_160198556.1">
    <property type="nucleotide sequence ID" value="NZ_QXXA01000019.1"/>
</dbReference>
<dbReference type="AlphaFoldDB" id="A0A845R0I6"/>
<keyword evidence="3" id="KW-1185">Reference proteome</keyword>
<accession>A0A845R0I6</accession>
<proteinExistence type="predicted"/>